<reference evidence="1" key="2">
    <citation type="submission" date="2024-01" db="EMBL/GenBank/DDBJ databases">
        <title>Long-read genome sequencing of X. campestris pv. papavericola.</title>
        <authorList>
            <person name="Hussain R.M.F."/>
            <person name="Greer S."/>
            <person name="Harrison J."/>
            <person name="Grant M."/>
            <person name="Vicente J."/>
            <person name="Studholme D.J."/>
        </authorList>
    </citation>
    <scope>NUCLEOTIDE SEQUENCE</scope>
    <source>
        <strain evidence="1">NCPPB 2970</strain>
    </source>
</reference>
<evidence type="ECO:0000313" key="1">
    <source>
        <dbReference type="EMBL" id="MEC3888349.1"/>
    </source>
</evidence>
<accession>A0AAJ3CDL8</accession>
<protein>
    <submittedName>
        <fullName evidence="1">Uncharacterized protein</fullName>
    </submittedName>
</protein>
<dbReference type="RefSeq" id="WP_228424557.1">
    <property type="nucleotide sequence ID" value="NZ_JAJFNJ020000003.1"/>
</dbReference>
<proteinExistence type="predicted"/>
<reference evidence="1" key="1">
    <citation type="submission" date="2021-10" db="EMBL/GenBank/DDBJ databases">
        <authorList>
            <person name="Hussein R."/>
            <person name="Harrison J."/>
            <person name="Studholme D.J."/>
            <person name="Vicente J."/>
            <person name="Grant M."/>
        </authorList>
    </citation>
    <scope>NUCLEOTIDE SEQUENCE</scope>
    <source>
        <strain evidence="1">NCPPB 2970</strain>
    </source>
</reference>
<dbReference type="EMBL" id="JAJFNJ020000003">
    <property type="protein sequence ID" value="MEC3888349.1"/>
    <property type="molecule type" value="Genomic_DNA"/>
</dbReference>
<comment type="caution">
    <text evidence="1">The sequence shown here is derived from an EMBL/GenBank/DDBJ whole genome shotgun (WGS) entry which is preliminary data.</text>
</comment>
<dbReference type="Proteomes" id="UP001297361">
    <property type="component" value="Unassembled WGS sequence"/>
</dbReference>
<name>A0AAJ3CDL8_XANCA</name>
<dbReference type="AlphaFoldDB" id="A0AAJ3CDL8"/>
<evidence type="ECO:0000313" key="2">
    <source>
        <dbReference type="Proteomes" id="UP001297361"/>
    </source>
</evidence>
<organism evidence="1 2">
    <name type="scientific">Xanthomonas campestris pv. papavericola</name>
    <dbReference type="NCBI Taxonomy" id="487881"/>
    <lineage>
        <taxon>Bacteria</taxon>
        <taxon>Pseudomonadati</taxon>
        <taxon>Pseudomonadota</taxon>
        <taxon>Gammaproteobacteria</taxon>
        <taxon>Lysobacterales</taxon>
        <taxon>Lysobacteraceae</taxon>
        <taxon>Xanthomonas</taxon>
    </lineage>
</organism>
<gene>
    <name evidence="1" type="ORF">LLE72_011455</name>
</gene>
<sequence>MKDKTTKTPAGHDDVSGLFARLGGQASEGYHDFAYTQLAPRTAAGNSTDTDVDATKAAAPAATVAQAAIPAPAPAIAQTPVMPVAPAALSAVPAVMAPEAPHADAVAPLRKLRQPDAPAVRAVPAESVQAGTPLQQLFERLLQTDAPAATHSSPLKRLRSR</sequence>